<comment type="cofactor">
    <cofactor evidence="6">
        <name>Mg(2+)</name>
        <dbReference type="ChEBI" id="CHEBI:18420"/>
    </cofactor>
</comment>
<feature type="binding site" evidence="6">
    <location>
        <position position="215"/>
    </location>
    <ligand>
        <name>(6S)-NADPHX</name>
        <dbReference type="ChEBI" id="CHEBI:64076"/>
    </ligand>
</feature>
<gene>
    <name evidence="6" type="primary">nnrD</name>
    <name evidence="8" type="ORF">A2209_02200</name>
</gene>
<dbReference type="SUPFAM" id="SSF53613">
    <property type="entry name" value="Ribokinase-like"/>
    <property type="match status" value="1"/>
</dbReference>
<dbReference type="Proteomes" id="UP000178450">
    <property type="component" value="Unassembled WGS sequence"/>
</dbReference>
<dbReference type="EMBL" id="MGBG01000020">
    <property type="protein sequence ID" value="OGK64487.1"/>
    <property type="molecule type" value="Genomic_DNA"/>
</dbReference>
<dbReference type="PROSITE" id="PS51383">
    <property type="entry name" value="YJEF_C_3"/>
    <property type="match status" value="1"/>
</dbReference>
<dbReference type="GO" id="GO:0046496">
    <property type="term" value="P:nicotinamide nucleotide metabolic process"/>
    <property type="evidence" value="ECO:0007669"/>
    <property type="project" value="UniProtKB-UniRule"/>
</dbReference>
<feature type="binding site" evidence="6">
    <location>
        <position position="153"/>
    </location>
    <ligand>
        <name>(6S)-NADPHX</name>
        <dbReference type="ChEBI" id="CHEBI:64076"/>
    </ligand>
</feature>
<evidence type="ECO:0000256" key="2">
    <source>
        <dbReference type="ARBA" id="ARBA00022840"/>
    </source>
</evidence>
<evidence type="ECO:0000256" key="5">
    <source>
        <dbReference type="ARBA" id="ARBA00023239"/>
    </source>
</evidence>
<dbReference type="InterPro" id="IPR029056">
    <property type="entry name" value="Ribokinase-like"/>
</dbReference>
<comment type="subunit">
    <text evidence="6">Homotetramer.</text>
</comment>
<reference evidence="8 9" key="1">
    <citation type="journal article" date="2016" name="Nat. Commun.">
        <title>Thousands of microbial genomes shed light on interconnected biogeochemical processes in an aquifer system.</title>
        <authorList>
            <person name="Anantharaman K."/>
            <person name="Brown C.T."/>
            <person name="Hug L.A."/>
            <person name="Sharon I."/>
            <person name="Castelle C.J."/>
            <person name="Probst A.J."/>
            <person name="Thomas B.C."/>
            <person name="Singh A."/>
            <person name="Wilkins M.J."/>
            <person name="Karaoz U."/>
            <person name="Brodie E.L."/>
            <person name="Williams K.H."/>
            <person name="Hubbard S.S."/>
            <person name="Banfield J.F."/>
        </authorList>
    </citation>
    <scope>NUCLEOTIDE SEQUENCE [LARGE SCALE GENOMIC DNA]</scope>
</reference>
<comment type="function">
    <text evidence="6">Catalyzes the dehydration of the S-form of NAD(P)HX at the expense of ADP, which is converted to AMP. Together with NAD(P)HX epimerase, which catalyzes the epimerization of the S- and R-forms, the enzyme allows the repair of both epimers of NAD(P)HX, a damaged form of NAD(P)H that is a result of enzymatic or heat-dependent hydration.</text>
</comment>
<protein>
    <recommendedName>
        <fullName evidence="6">ADP-dependent (S)-NAD(P)H-hydrate dehydratase</fullName>
        <ecNumber evidence="6">4.2.1.136</ecNumber>
    </recommendedName>
    <alternativeName>
        <fullName evidence="6">ADP-dependent NAD(P)HX dehydratase</fullName>
    </alternativeName>
</protein>
<keyword evidence="2 6" id="KW-0067">ATP-binding</keyword>
<dbReference type="Gene3D" id="3.40.1190.20">
    <property type="match status" value="1"/>
</dbReference>
<dbReference type="EC" id="4.2.1.136" evidence="6"/>
<keyword evidence="1 6" id="KW-0547">Nucleotide-binding</keyword>
<organism evidence="8 9">
    <name type="scientific">Candidatus Roizmanbacteria bacterium RIFOXYA1_FULL_41_12</name>
    <dbReference type="NCBI Taxonomy" id="1802082"/>
    <lineage>
        <taxon>Bacteria</taxon>
        <taxon>Candidatus Roizmaniibacteriota</taxon>
    </lineage>
</organism>
<comment type="caution">
    <text evidence="6">Lacks conserved residue(s) required for the propagation of feature annotation.</text>
</comment>
<dbReference type="GO" id="GO:0052855">
    <property type="term" value="F:ADP-dependent NAD(P)H-hydrate dehydratase activity"/>
    <property type="evidence" value="ECO:0007669"/>
    <property type="project" value="UniProtKB-UniRule"/>
</dbReference>
<keyword evidence="4 6" id="KW-0520">NAD</keyword>
<dbReference type="PANTHER" id="PTHR12592">
    <property type="entry name" value="ATP-DEPENDENT (S)-NAD(P)H-HYDRATE DEHYDRATASE FAMILY MEMBER"/>
    <property type="match status" value="1"/>
</dbReference>
<feature type="binding site" evidence="6">
    <location>
        <position position="102"/>
    </location>
    <ligand>
        <name>(6S)-NADPHX</name>
        <dbReference type="ChEBI" id="CHEBI:64076"/>
    </ligand>
</feature>
<evidence type="ECO:0000259" key="7">
    <source>
        <dbReference type="PROSITE" id="PS51383"/>
    </source>
</evidence>
<evidence type="ECO:0000313" key="8">
    <source>
        <dbReference type="EMBL" id="OGK64487.1"/>
    </source>
</evidence>
<accession>A0A1F7K9F9</accession>
<dbReference type="CDD" id="cd01171">
    <property type="entry name" value="YXKO-related"/>
    <property type="match status" value="1"/>
</dbReference>
<name>A0A1F7K9F9_9BACT</name>
<dbReference type="Pfam" id="PF01256">
    <property type="entry name" value="Carb_kinase"/>
    <property type="match status" value="1"/>
</dbReference>
<keyword evidence="5 6" id="KW-0456">Lyase</keyword>
<dbReference type="AlphaFoldDB" id="A0A1F7K9F9"/>
<sequence length="277" mass="31047">MKTTEYGLKDLEKLVLPAAKSHKGDNGRVLVIGGSSLFHSASLWAAELLAHFVDLVFYYSPEAINQKICLDLKRQFRNGIVVVKNDLDNYIREADVILIGPGLMREGREGKLAAKLTNQLLSKYDNHKFVIDAGALQQLDLVNLHKQHLLTPHWLEFTNLFAKYRQDFDKLLVDYPSTYLIKKNGVDYVLSWQNPDQVIRITLGNEGLTKGGSGDLLAALACAFYVKNPADLSAATASFVLNSAASDLYKQVGPFYTTTELLSQIPKTFWRLLKNQE</sequence>
<evidence type="ECO:0000256" key="1">
    <source>
        <dbReference type="ARBA" id="ARBA00022741"/>
    </source>
</evidence>
<evidence type="ECO:0000256" key="3">
    <source>
        <dbReference type="ARBA" id="ARBA00022857"/>
    </source>
</evidence>
<dbReference type="HAMAP" id="MF_01965">
    <property type="entry name" value="NADHX_dehydratase"/>
    <property type="match status" value="1"/>
</dbReference>
<evidence type="ECO:0000313" key="9">
    <source>
        <dbReference type="Proteomes" id="UP000178450"/>
    </source>
</evidence>
<feature type="binding site" evidence="6">
    <location>
        <position position="41"/>
    </location>
    <ligand>
        <name>(6S)-NADPHX</name>
        <dbReference type="ChEBI" id="CHEBI:64076"/>
    </ligand>
</feature>
<feature type="domain" description="YjeF C-terminal" evidence="7">
    <location>
        <begin position="6"/>
        <end position="272"/>
    </location>
</feature>
<dbReference type="InterPro" id="IPR000631">
    <property type="entry name" value="CARKD"/>
</dbReference>
<dbReference type="GO" id="GO:0005524">
    <property type="term" value="F:ATP binding"/>
    <property type="evidence" value="ECO:0007669"/>
    <property type="project" value="UniProtKB-KW"/>
</dbReference>
<dbReference type="PANTHER" id="PTHR12592:SF0">
    <property type="entry name" value="ATP-DEPENDENT (S)-NAD(P)H-HYDRATE DEHYDRATASE"/>
    <property type="match status" value="1"/>
</dbReference>
<feature type="binding site" evidence="6">
    <location>
        <position position="214"/>
    </location>
    <ligand>
        <name>AMP</name>
        <dbReference type="ChEBI" id="CHEBI:456215"/>
    </ligand>
</feature>
<proteinExistence type="inferred from homology"/>
<dbReference type="GO" id="GO:0110051">
    <property type="term" value="P:metabolite repair"/>
    <property type="evidence" value="ECO:0007669"/>
    <property type="project" value="TreeGrafter"/>
</dbReference>
<comment type="catalytic activity">
    <reaction evidence="6">
        <text>(6S)-NADPHX + ADP = AMP + phosphate + NADPH + H(+)</text>
        <dbReference type="Rhea" id="RHEA:32235"/>
        <dbReference type="ChEBI" id="CHEBI:15378"/>
        <dbReference type="ChEBI" id="CHEBI:43474"/>
        <dbReference type="ChEBI" id="CHEBI:57783"/>
        <dbReference type="ChEBI" id="CHEBI:64076"/>
        <dbReference type="ChEBI" id="CHEBI:456215"/>
        <dbReference type="ChEBI" id="CHEBI:456216"/>
        <dbReference type="EC" id="4.2.1.136"/>
    </reaction>
</comment>
<comment type="similarity">
    <text evidence="6">Belongs to the NnrD/CARKD family.</text>
</comment>
<keyword evidence="3 6" id="KW-0521">NADP</keyword>
<evidence type="ECO:0000256" key="4">
    <source>
        <dbReference type="ARBA" id="ARBA00023027"/>
    </source>
</evidence>
<evidence type="ECO:0000256" key="6">
    <source>
        <dbReference type="HAMAP-Rule" id="MF_01965"/>
    </source>
</evidence>
<comment type="caution">
    <text evidence="8">The sequence shown here is derived from an EMBL/GenBank/DDBJ whole genome shotgun (WGS) entry which is preliminary data.</text>
</comment>
<comment type="catalytic activity">
    <reaction evidence="6">
        <text>(6S)-NADHX + ADP = AMP + phosphate + NADH + H(+)</text>
        <dbReference type="Rhea" id="RHEA:32223"/>
        <dbReference type="ChEBI" id="CHEBI:15378"/>
        <dbReference type="ChEBI" id="CHEBI:43474"/>
        <dbReference type="ChEBI" id="CHEBI:57945"/>
        <dbReference type="ChEBI" id="CHEBI:64074"/>
        <dbReference type="ChEBI" id="CHEBI:456215"/>
        <dbReference type="ChEBI" id="CHEBI:456216"/>
        <dbReference type="EC" id="4.2.1.136"/>
    </reaction>
</comment>